<protein>
    <recommendedName>
        <fullName evidence="1">Stage 0 sporulation protein A homolog</fullName>
    </recommendedName>
</protein>
<dbReference type="InterPro" id="IPR046947">
    <property type="entry name" value="LytR-like"/>
</dbReference>
<dbReference type="AlphaFoldDB" id="A0A4R6PZD0"/>
<dbReference type="Pfam" id="PF04397">
    <property type="entry name" value="LytTR"/>
    <property type="match status" value="1"/>
</dbReference>
<evidence type="ECO:0000313" key="7">
    <source>
        <dbReference type="Proteomes" id="UP000295500"/>
    </source>
</evidence>
<dbReference type="OrthoDB" id="113975at2"/>
<feature type="transmembrane region" description="Helical" evidence="4">
    <location>
        <begin position="220"/>
        <end position="240"/>
    </location>
</feature>
<evidence type="ECO:0000256" key="2">
    <source>
        <dbReference type="ARBA" id="ARBA00024867"/>
    </source>
</evidence>
<keyword evidence="7" id="KW-1185">Reference proteome</keyword>
<feature type="transmembrane region" description="Helical" evidence="4">
    <location>
        <begin position="246"/>
        <end position="268"/>
    </location>
</feature>
<proteinExistence type="predicted"/>
<feature type="transmembrane region" description="Helical" evidence="4">
    <location>
        <begin position="280"/>
        <end position="300"/>
    </location>
</feature>
<dbReference type="PANTHER" id="PTHR37299">
    <property type="entry name" value="TRANSCRIPTIONAL REGULATOR-RELATED"/>
    <property type="match status" value="1"/>
</dbReference>
<dbReference type="GO" id="GO:0003677">
    <property type="term" value="F:DNA binding"/>
    <property type="evidence" value="ECO:0007669"/>
    <property type="project" value="InterPro"/>
</dbReference>
<accession>A0A4R6PZD0</accession>
<organism evidence="6 7">
    <name type="scientific">Aminicella lysinilytica</name>
    <dbReference type="NCBI Taxonomy" id="433323"/>
    <lineage>
        <taxon>Bacteria</taxon>
        <taxon>Bacillati</taxon>
        <taxon>Bacillota</taxon>
        <taxon>Clostridia</taxon>
        <taxon>Peptostreptococcales</taxon>
        <taxon>Anaerovoracaceae</taxon>
        <taxon>Aminicella</taxon>
    </lineage>
</organism>
<evidence type="ECO:0000259" key="5">
    <source>
        <dbReference type="PROSITE" id="PS50110"/>
    </source>
</evidence>
<feature type="transmembrane region" description="Helical" evidence="4">
    <location>
        <begin position="306"/>
        <end position="327"/>
    </location>
</feature>
<dbReference type="Gene3D" id="3.40.50.2300">
    <property type="match status" value="1"/>
</dbReference>
<name>A0A4R6PZD0_9FIRM</name>
<dbReference type="InterPro" id="IPR011006">
    <property type="entry name" value="CheY-like_superfamily"/>
</dbReference>
<dbReference type="InterPro" id="IPR036890">
    <property type="entry name" value="HATPase_C_sf"/>
</dbReference>
<dbReference type="EMBL" id="SNXO01000039">
    <property type="protein sequence ID" value="TDP50341.1"/>
    <property type="molecule type" value="Genomic_DNA"/>
</dbReference>
<dbReference type="SMART" id="SM00448">
    <property type="entry name" value="REC"/>
    <property type="match status" value="1"/>
</dbReference>
<evidence type="ECO:0000256" key="1">
    <source>
        <dbReference type="ARBA" id="ARBA00018672"/>
    </source>
</evidence>
<feature type="transmembrane region" description="Helical" evidence="4">
    <location>
        <begin position="369"/>
        <end position="392"/>
    </location>
</feature>
<dbReference type="InterPro" id="IPR001789">
    <property type="entry name" value="Sig_transdc_resp-reg_receiver"/>
</dbReference>
<dbReference type="Proteomes" id="UP000295500">
    <property type="component" value="Unassembled WGS sequence"/>
</dbReference>
<dbReference type="Gene3D" id="2.40.50.1020">
    <property type="entry name" value="LytTr DNA-binding domain"/>
    <property type="match status" value="1"/>
</dbReference>
<feature type="domain" description="Response regulatory" evidence="5">
    <location>
        <begin position="3"/>
        <end position="121"/>
    </location>
</feature>
<keyword evidence="4" id="KW-0472">Membrane</keyword>
<evidence type="ECO:0000256" key="3">
    <source>
        <dbReference type="PROSITE-ProRule" id="PRU00169"/>
    </source>
</evidence>
<sequence length="628" mass="69456">MYRIAICDDTQKDLESIGDLAESYIADRAIDAEVMKYSHPNELIEESEKTVFDCFLLDVYMPMMNGIEVGKELRKLGNKGEIIYLTTSDEFAVDAFTVQASNYLLKPVNKQIMNDALDRVFDKFIGNASGGLMVRTLGGGLKEIPLKDITFIESDGHMQKLCGSFGEMIESRRSLGRLLEELEKLAPGQFIVPYRGYIVNQQYINDINTKFMVVGDDVRIPLAIGLTVFTLYLIIVPTVLMMNVGYLSFSKVAFIVMIVGNLAVLIYTTDTPGRTLFIQYTQAGMVTILSVVINMSRTIIGMSYATMLVILAVASGLLYLVALRLWAKPLRFITDNLHGNIALLLAVPLLTILLVNMVPNYPPENFHQYPLYCTVLMITMEVLFLIFILVFYRNLKELAIYKEQEMKAGLLQNEVDSYKDSMWQARQSRHDLRHHDLLLLDKLDEGDVEGAKAYLRNHEEVLRNSTPRRYCANTTANAMLRVFGQKAQEQNIAYSVSADIPEDLAGVTDMEMAGILGNLLENALRACSAASTSADDSGAASVSADDGSGTSASPFINLKAIQDGGELLIEVRNSMSGAVEFYKGMPVSQRQGGGIGTRSVADTVEKHGGMVMYSAGDGQFLARAILPL</sequence>
<dbReference type="InterPro" id="IPR007492">
    <property type="entry name" value="LytTR_DNA-bd_dom"/>
</dbReference>
<dbReference type="RefSeq" id="WP_133529104.1">
    <property type="nucleotide sequence ID" value="NZ_SNXO01000039.1"/>
</dbReference>
<keyword evidence="4" id="KW-0812">Transmembrane</keyword>
<feature type="transmembrane region" description="Helical" evidence="4">
    <location>
        <begin position="339"/>
        <end position="357"/>
    </location>
</feature>
<keyword evidence="4" id="KW-1133">Transmembrane helix</keyword>
<dbReference type="SMART" id="SM00850">
    <property type="entry name" value="LytTR"/>
    <property type="match status" value="1"/>
</dbReference>
<dbReference type="SUPFAM" id="SSF52172">
    <property type="entry name" value="CheY-like"/>
    <property type="match status" value="1"/>
</dbReference>
<comment type="caution">
    <text evidence="6">The sequence shown here is derived from an EMBL/GenBank/DDBJ whole genome shotgun (WGS) entry which is preliminary data.</text>
</comment>
<keyword evidence="3" id="KW-0597">Phosphoprotein</keyword>
<comment type="function">
    <text evidence="2">May play the central regulatory role in sporulation. It may be an element of the effector pathway responsible for the activation of sporulation genes in response to nutritional stress. Spo0A may act in concert with spo0H (a sigma factor) to control the expression of some genes that are critical to the sporulation process.</text>
</comment>
<gene>
    <name evidence="6" type="ORF">EV211_1396</name>
</gene>
<evidence type="ECO:0000313" key="6">
    <source>
        <dbReference type="EMBL" id="TDP50341.1"/>
    </source>
</evidence>
<dbReference type="SUPFAM" id="SSF55874">
    <property type="entry name" value="ATPase domain of HSP90 chaperone/DNA topoisomerase II/histidine kinase"/>
    <property type="match status" value="1"/>
</dbReference>
<dbReference type="Pfam" id="PF00072">
    <property type="entry name" value="Response_reg"/>
    <property type="match status" value="1"/>
</dbReference>
<dbReference type="GO" id="GO:0000156">
    <property type="term" value="F:phosphorelay response regulator activity"/>
    <property type="evidence" value="ECO:0007669"/>
    <property type="project" value="InterPro"/>
</dbReference>
<evidence type="ECO:0000256" key="4">
    <source>
        <dbReference type="SAM" id="Phobius"/>
    </source>
</evidence>
<feature type="modified residue" description="4-aspartylphosphate" evidence="3">
    <location>
        <position position="58"/>
    </location>
</feature>
<dbReference type="PROSITE" id="PS50110">
    <property type="entry name" value="RESPONSE_REGULATORY"/>
    <property type="match status" value="1"/>
</dbReference>
<dbReference type="Gene3D" id="3.30.565.10">
    <property type="entry name" value="Histidine kinase-like ATPase, C-terminal domain"/>
    <property type="match status" value="1"/>
</dbReference>
<reference evidence="6 7" key="1">
    <citation type="submission" date="2019-03" db="EMBL/GenBank/DDBJ databases">
        <title>Genomic Encyclopedia of Type Strains, Phase IV (KMG-IV): sequencing the most valuable type-strain genomes for metagenomic binning, comparative biology and taxonomic classification.</title>
        <authorList>
            <person name="Goeker M."/>
        </authorList>
    </citation>
    <scope>NUCLEOTIDE SEQUENCE [LARGE SCALE GENOMIC DNA]</scope>
    <source>
        <strain evidence="6 7">DSM 28287</strain>
    </source>
</reference>
<dbReference type="PANTHER" id="PTHR37299:SF1">
    <property type="entry name" value="STAGE 0 SPORULATION PROTEIN A HOMOLOG"/>
    <property type="match status" value="1"/>
</dbReference>